<evidence type="ECO:0000313" key="2">
    <source>
        <dbReference type="Proteomes" id="UP000478052"/>
    </source>
</evidence>
<keyword evidence="2" id="KW-1185">Reference proteome</keyword>
<organism evidence="1 2">
    <name type="scientific">Aphis craccivora</name>
    <name type="common">Cowpea aphid</name>
    <dbReference type="NCBI Taxonomy" id="307492"/>
    <lineage>
        <taxon>Eukaryota</taxon>
        <taxon>Metazoa</taxon>
        <taxon>Ecdysozoa</taxon>
        <taxon>Arthropoda</taxon>
        <taxon>Hexapoda</taxon>
        <taxon>Insecta</taxon>
        <taxon>Pterygota</taxon>
        <taxon>Neoptera</taxon>
        <taxon>Paraneoptera</taxon>
        <taxon>Hemiptera</taxon>
        <taxon>Sternorrhyncha</taxon>
        <taxon>Aphidomorpha</taxon>
        <taxon>Aphidoidea</taxon>
        <taxon>Aphididae</taxon>
        <taxon>Aphidini</taxon>
        <taxon>Aphis</taxon>
        <taxon>Aphis</taxon>
    </lineage>
</organism>
<comment type="caution">
    <text evidence="1">The sequence shown here is derived from an EMBL/GenBank/DDBJ whole genome shotgun (WGS) entry which is preliminary data.</text>
</comment>
<dbReference type="AlphaFoldDB" id="A0A6G0Y3B6"/>
<proteinExistence type="predicted"/>
<sequence length="149" mass="17373">MWVPSYYVGINGNEKANEVAFLATKNLTYNTINKISSSDIFTSIKNKIVLSWQHHWDSIPHTNKLKSIKSSVKQWHTPSDLSRSQDIAISRIIIGHALATHSFFNWQRRSTYMQYMSNSHHNKAYTRRMSHLRSNTHVPQPTTQHQRNP</sequence>
<protein>
    <submittedName>
        <fullName evidence="1">RNase H domain-containing protein</fullName>
    </submittedName>
</protein>
<dbReference type="EMBL" id="VUJU01006423">
    <property type="protein sequence ID" value="KAF0748571.1"/>
    <property type="molecule type" value="Genomic_DNA"/>
</dbReference>
<dbReference type="OrthoDB" id="6630037at2759"/>
<gene>
    <name evidence="1" type="ORF">FWK35_00021404</name>
</gene>
<name>A0A6G0Y3B6_APHCR</name>
<accession>A0A6G0Y3B6</accession>
<dbReference type="Proteomes" id="UP000478052">
    <property type="component" value="Unassembled WGS sequence"/>
</dbReference>
<evidence type="ECO:0000313" key="1">
    <source>
        <dbReference type="EMBL" id="KAF0748571.1"/>
    </source>
</evidence>
<reference evidence="1 2" key="1">
    <citation type="submission" date="2019-08" db="EMBL/GenBank/DDBJ databases">
        <title>Whole genome of Aphis craccivora.</title>
        <authorList>
            <person name="Voronova N.V."/>
            <person name="Shulinski R.S."/>
            <person name="Bandarenka Y.V."/>
            <person name="Zhorov D.G."/>
            <person name="Warner D."/>
        </authorList>
    </citation>
    <scope>NUCLEOTIDE SEQUENCE [LARGE SCALE GENOMIC DNA]</scope>
    <source>
        <strain evidence="1">180601</strain>
        <tissue evidence="1">Whole Body</tissue>
    </source>
</reference>